<feature type="region of interest" description="Disordered" evidence="1">
    <location>
        <begin position="1"/>
        <end position="44"/>
    </location>
</feature>
<comment type="caution">
    <text evidence="2">The sequence shown here is derived from an EMBL/GenBank/DDBJ whole genome shotgun (WGS) entry which is preliminary data.</text>
</comment>
<evidence type="ECO:0000313" key="3">
    <source>
        <dbReference type="Proteomes" id="UP000649328"/>
    </source>
</evidence>
<reference evidence="2" key="1">
    <citation type="submission" date="2020-10" db="EMBL/GenBank/DDBJ databases">
        <title>The Whole-Genome Sequence of Metschnikowia persimmonesis, a Novel Endophytic Yeast Species Isolated from Medicinal Plant Diospyros kaki Thumb.</title>
        <authorList>
            <person name="Rahmat E."/>
            <person name="Kang Y."/>
        </authorList>
    </citation>
    <scope>NUCLEOTIDE SEQUENCE</scope>
    <source>
        <strain evidence="2">KIOM G15050</strain>
    </source>
</reference>
<name>A0A8H7GU23_9ASCO</name>
<dbReference type="Proteomes" id="UP000649328">
    <property type="component" value="Unassembled WGS sequence"/>
</dbReference>
<sequence length="59" mass="6661">MYTPRHATLQEKTRMKRTPRVSGAGSRLDKLAQSRQEGGFREPQLKGHKAFSFIADSTV</sequence>
<evidence type="ECO:0000256" key="1">
    <source>
        <dbReference type="SAM" id="MobiDB-lite"/>
    </source>
</evidence>
<organism evidence="2 3">
    <name type="scientific">Metschnikowia pulcherrima</name>
    <dbReference type="NCBI Taxonomy" id="27326"/>
    <lineage>
        <taxon>Eukaryota</taxon>
        <taxon>Fungi</taxon>
        <taxon>Dikarya</taxon>
        <taxon>Ascomycota</taxon>
        <taxon>Saccharomycotina</taxon>
        <taxon>Pichiomycetes</taxon>
        <taxon>Metschnikowiaceae</taxon>
        <taxon>Metschnikowia</taxon>
    </lineage>
</organism>
<dbReference type="EMBL" id="JACBPP010000002">
    <property type="protein sequence ID" value="KAF8003714.1"/>
    <property type="molecule type" value="Genomic_DNA"/>
</dbReference>
<keyword evidence="3" id="KW-1185">Reference proteome</keyword>
<dbReference type="AlphaFoldDB" id="A0A8H7GU23"/>
<protein>
    <submittedName>
        <fullName evidence="2">Uncharacterized protein</fullName>
    </submittedName>
</protein>
<proteinExistence type="predicted"/>
<gene>
    <name evidence="2" type="ORF">HF325_001162</name>
</gene>
<evidence type="ECO:0000313" key="2">
    <source>
        <dbReference type="EMBL" id="KAF8003714.1"/>
    </source>
</evidence>
<accession>A0A8H7GU23</accession>
<feature type="compositionally biased region" description="Basic and acidic residues" evidence="1">
    <location>
        <begin position="27"/>
        <end position="44"/>
    </location>
</feature>